<feature type="region of interest" description="Disordered" evidence="6">
    <location>
        <begin position="275"/>
        <end position="297"/>
    </location>
</feature>
<dbReference type="AlphaFoldDB" id="A0A7R9BJV1"/>
<sequence>MSYLPAYVLVSLFLLFNVYLAALAEISGHLNRGVKIPHPTTVAELNDIVPSLKRLAGQNPSYVALLISSAIVYSRAFCMPSNLLLRYAAGAVFPTKIALPLVSAALTCGSACSYFLALHCVKPLLLDQFQERIDFMRRHVQKNPRAAVFLITGLTIFPLSPTYLINILSPLLDVPVGHFVVSAFFGSLPEAVFLVDCAKDLPDIEHTRDFLTTTKVALNMLLGMAIILPGVWLGTCQISSSSTNADACRITLPTLMRSASTESDIRRLIASDLMGQSTHDPRDSLRIRRPSKHSAQFPVAEIRN</sequence>
<feature type="transmembrane region" description="Helical" evidence="7">
    <location>
        <begin position="216"/>
        <end position="234"/>
    </location>
</feature>
<name>A0A7R9BJV1_9CRUS</name>
<reference evidence="9" key="1">
    <citation type="submission" date="2020-11" db="EMBL/GenBank/DDBJ databases">
        <authorList>
            <person name="Tran Van P."/>
        </authorList>
    </citation>
    <scope>NUCLEOTIDE SEQUENCE</scope>
</reference>
<evidence type="ECO:0000256" key="6">
    <source>
        <dbReference type="SAM" id="MobiDB-lite"/>
    </source>
</evidence>
<evidence type="ECO:0000256" key="1">
    <source>
        <dbReference type="ARBA" id="ARBA00004141"/>
    </source>
</evidence>
<feature type="domain" description="VTT" evidence="8">
    <location>
        <begin position="80"/>
        <end position="195"/>
    </location>
</feature>
<dbReference type="EMBL" id="CAJPEX010000490">
    <property type="protein sequence ID" value="CAG0915983.1"/>
    <property type="molecule type" value="Genomic_DNA"/>
</dbReference>
<dbReference type="InterPro" id="IPR032816">
    <property type="entry name" value="VTT_dom"/>
</dbReference>
<evidence type="ECO:0000256" key="4">
    <source>
        <dbReference type="ARBA" id="ARBA00023136"/>
    </source>
</evidence>
<evidence type="ECO:0000256" key="5">
    <source>
        <dbReference type="ARBA" id="ARBA00025797"/>
    </source>
</evidence>
<feature type="transmembrane region" description="Helical" evidence="7">
    <location>
        <begin position="6"/>
        <end position="26"/>
    </location>
</feature>
<dbReference type="PANTHER" id="PTHR43220">
    <property type="match status" value="1"/>
</dbReference>
<dbReference type="GO" id="GO:0016020">
    <property type="term" value="C:membrane"/>
    <property type="evidence" value="ECO:0007669"/>
    <property type="project" value="UniProtKB-SubCell"/>
</dbReference>
<dbReference type="PANTHER" id="PTHR43220:SF18">
    <property type="entry name" value="TRANSMEMBRANE PROTEIN 41B"/>
    <property type="match status" value="1"/>
</dbReference>
<evidence type="ECO:0000256" key="2">
    <source>
        <dbReference type="ARBA" id="ARBA00022692"/>
    </source>
</evidence>
<keyword evidence="2 7" id="KW-0812">Transmembrane</keyword>
<feature type="transmembrane region" description="Helical" evidence="7">
    <location>
        <begin position="146"/>
        <end position="164"/>
    </location>
</feature>
<evidence type="ECO:0000313" key="9">
    <source>
        <dbReference type="EMBL" id="CAD7275831.1"/>
    </source>
</evidence>
<comment type="subcellular location">
    <subcellularLocation>
        <location evidence="1">Membrane</location>
        <topology evidence="1">Multi-pass membrane protein</topology>
    </subcellularLocation>
</comment>
<dbReference type="InterPro" id="IPR045014">
    <property type="entry name" value="TM41A/B"/>
</dbReference>
<protein>
    <recommendedName>
        <fullName evidence="8">VTT domain-containing protein</fullName>
    </recommendedName>
</protein>
<keyword evidence="4 7" id="KW-0472">Membrane</keyword>
<proteinExistence type="inferred from homology"/>
<comment type="similarity">
    <text evidence="5">Belongs to the TMEM41 family.</text>
</comment>
<evidence type="ECO:0000313" key="10">
    <source>
        <dbReference type="Proteomes" id="UP000678499"/>
    </source>
</evidence>
<feature type="transmembrane region" description="Helical" evidence="7">
    <location>
        <begin position="62"/>
        <end position="85"/>
    </location>
</feature>
<dbReference type="Pfam" id="PF09335">
    <property type="entry name" value="VTT_dom"/>
    <property type="match status" value="1"/>
</dbReference>
<keyword evidence="3 7" id="KW-1133">Transmembrane helix</keyword>
<feature type="transmembrane region" description="Helical" evidence="7">
    <location>
        <begin position="176"/>
        <end position="195"/>
    </location>
</feature>
<dbReference type="EMBL" id="OA882527">
    <property type="protein sequence ID" value="CAD7275831.1"/>
    <property type="molecule type" value="Genomic_DNA"/>
</dbReference>
<gene>
    <name evidence="9" type="ORF">NMOB1V02_LOCUS3617</name>
</gene>
<dbReference type="Proteomes" id="UP000678499">
    <property type="component" value="Unassembled WGS sequence"/>
</dbReference>
<feature type="transmembrane region" description="Helical" evidence="7">
    <location>
        <begin position="97"/>
        <end position="125"/>
    </location>
</feature>
<evidence type="ECO:0000256" key="3">
    <source>
        <dbReference type="ARBA" id="ARBA00022989"/>
    </source>
</evidence>
<evidence type="ECO:0000256" key="7">
    <source>
        <dbReference type="SAM" id="Phobius"/>
    </source>
</evidence>
<keyword evidence="10" id="KW-1185">Reference proteome</keyword>
<evidence type="ECO:0000259" key="8">
    <source>
        <dbReference type="Pfam" id="PF09335"/>
    </source>
</evidence>
<dbReference type="OrthoDB" id="3364966at2759"/>
<accession>A0A7R9BJV1</accession>
<organism evidence="9">
    <name type="scientific">Notodromas monacha</name>
    <dbReference type="NCBI Taxonomy" id="399045"/>
    <lineage>
        <taxon>Eukaryota</taxon>
        <taxon>Metazoa</taxon>
        <taxon>Ecdysozoa</taxon>
        <taxon>Arthropoda</taxon>
        <taxon>Crustacea</taxon>
        <taxon>Oligostraca</taxon>
        <taxon>Ostracoda</taxon>
        <taxon>Podocopa</taxon>
        <taxon>Podocopida</taxon>
        <taxon>Cypridocopina</taxon>
        <taxon>Cypridoidea</taxon>
        <taxon>Cyprididae</taxon>
        <taxon>Notodromas</taxon>
    </lineage>
</organism>